<dbReference type="GO" id="GO:0006352">
    <property type="term" value="P:DNA-templated transcription initiation"/>
    <property type="evidence" value="ECO:0007669"/>
    <property type="project" value="InterPro"/>
</dbReference>
<dbReference type="InterPro" id="IPR013249">
    <property type="entry name" value="RNA_pol_sigma70_r4_t2"/>
</dbReference>
<accession>A0A1H0GKG8</accession>
<dbReference type="GO" id="GO:0016987">
    <property type="term" value="F:sigma factor activity"/>
    <property type="evidence" value="ECO:0007669"/>
    <property type="project" value="UniProtKB-KW"/>
</dbReference>
<dbReference type="Gene3D" id="1.10.10.10">
    <property type="entry name" value="Winged helix-like DNA-binding domain superfamily/Winged helix DNA-binding domain"/>
    <property type="match status" value="1"/>
</dbReference>
<keyword evidence="8" id="KW-1185">Reference proteome</keyword>
<evidence type="ECO:0000259" key="6">
    <source>
        <dbReference type="Pfam" id="PF08281"/>
    </source>
</evidence>
<dbReference type="Proteomes" id="UP000183200">
    <property type="component" value="Unassembled WGS sequence"/>
</dbReference>
<evidence type="ECO:0000256" key="4">
    <source>
        <dbReference type="ARBA" id="ARBA00023163"/>
    </source>
</evidence>
<dbReference type="GO" id="GO:0003677">
    <property type="term" value="F:DNA binding"/>
    <property type="evidence" value="ECO:0007669"/>
    <property type="project" value="InterPro"/>
</dbReference>
<dbReference type="Pfam" id="PF08281">
    <property type="entry name" value="Sigma70_r4_2"/>
    <property type="match status" value="1"/>
</dbReference>
<dbReference type="InterPro" id="IPR013324">
    <property type="entry name" value="RNA_pol_sigma_r3/r4-like"/>
</dbReference>
<evidence type="ECO:0000259" key="5">
    <source>
        <dbReference type="Pfam" id="PF04542"/>
    </source>
</evidence>
<feature type="domain" description="RNA polymerase sigma factor 70 region 4 type 2" evidence="6">
    <location>
        <begin position="126"/>
        <end position="169"/>
    </location>
</feature>
<evidence type="ECO:0000313" key="7">
    <source>
        <dbReference type="EMBL" id="SDO07330.1"/>
    </source>
</evidence>
<comment type="similarity">
    <text evidence="1">Belongs to the sigma-70 factor family. ECF subfamily.</text>
</comment>
<evidence type="ECO:0000256" key="1">
    <source>
        <dbReference type="ARBA" id="ARBA00010641"/>
    </source>
</evidence>
<dbReference type="InterPro" id="IPR007627">
    <property type="entry name" value="RNA_pol_sigma70_r2"/>
</dbReference>
<dbReference type="Pfam" id="PF04542">
    <property type="entry name" value="Sigma70_r2"/>
    <property type="match status" value="1"/>
</dbReference>
<dbReference type="SUPFAM" id="SSF88946">
    <property type="entry name" value="Sigma2 domain of RNA polymerase sigma factors"/>
    <property type="match status" value="1"/>
</dbReference>
<feature type="domain" description="RNA polymerase sigma-70 region 2" evidence="5">
    <location>
        <begin position="26"/>
        <end position="93"/>
    </location>
</feature>
<proteinExistence type="inferred from homology"/>
<reference evidence="8" key="1">
    <citation type="submission" date="2016-10" db="EMBL/GenBank/DDBJ databases">
        <authorList>
            <person name="Varghese N."/>
            <person name="Submissions S."/>
        </authorList>
    </citation>
    <scope>NUCLEOTIDE SEQUENCE [LARGE SCALE GENOMIC DNA]</scope>
    <source>
        <strain evidence="8">DSM 19110</strain>
    </source>
</reference>
<keyword evidence="4" id="KW-0804">Transcription</keyword>
<dbReference type="CDD" id="cd06171">
    <property type="entry name" value="Sigma70_r4"/>
    <property type="match status" value="1"/>
</dbReference>
<keyword evidence="2" id="KW-0805">Transcription regulation</keyword>
<evidence type="ECO:0000256" key="3">
    <source>
        <dbReference type="ARBA" id="ARBA00023082"/>
    </source>
</evidence>
<dbReference type="InterPro" id="IPR013325">
    <property type="entry name" value="RNA_pol_sigma_r2"/>
</dbReference>
<dbReference type="NCBIfam" id="TIGR02937">
    <property type="entry name" value="sigma70-ECF"/>
    <property type="match status" value="1"/>
</dbReference>
<dbReference type="AlphaFoldDB" id="A0A1H0GKG8"/>
<organism evidence="7 8">
    <name type="scientific">Pedobacter steynii</name>
    <dbReference type="NCBI Taxonomy" id="430522"/>
    <lineage>
        <taxon>Bacteria</taxon>
        <taxon>Pseudomonadati</taxon>
        <taxon>Bacteroidota</taxon>
        <taxon>Sphingobacteriia</taxon>
        <taxon>Sphingobacteriales</taxon>
        <taxon>Sphingobacteriaceae</taxon>
        <taxon>Pedobacter</taxon>
    </lineage>
</organism>
<dbReference type="RefSeq" id="WP_074611932.1">
    <property type="nucleotide sequence ID" value="NZ_FNGY01000011.1"/>
</dbReference>
<protein>
    <submittedName>
        <fullName evidence="7">RNA polymerase sigma-70 factor, ECF subfamily</fullName>
    </submittedName>
</protein>
<gene>
    <name evidence="7" type="ORF">SAMN05421820_111170</name>
</gene>
<dbReference type="SUPFAM" id="SSF88659">
    <property type="entry name" value="Sigma3 and sigma4 domains of RNA polymerase sigma factors"/>
    <property type="match status" value="1"/>
</dbReference>
<dbReference type="OrthoDB" id="711087at2"/>
<name>A0A1H0GKG8_9SPHI</name>
<dbReference type="InterPro" id="IPR039425">
    <property type="entry name" value="RNA_pol_sigma-70-like"/>
</dbReference>
<dbReference type="InterPro" id="IPR036388">
    <property type="entry name" value="WH-like_DNA-bd_sf"/>
</dbReference>
<dbReference type="PANTHER" id="PTHR43133">
    <property type="entry name" value="RNA POLYMERASE ECF-TYPE SIGMA FACTO"/>
    <property type="match status" value="1"/>
</dbReference>
<evidence type="ECO:0000256" key="2">
    <source>
        <dbReference type="ARBA" id="ARBA00023015"/>
    </source>
</evidence>
<keyword evidence="3" id="KW-0731">Sigma factor</keyword>
<sequence length="199" mass="23378">MSQTPKDERELISLWKNGDESAFSQLFKLHFPKLLRFASRYNSDSELAKEIAMDVMFKAWQKKEELANDRQSLEPFLFHLLKAAIVDQFRKKTLSLLPMEQMLVEPVSVEQADDLIQYRELTTLYEESLNCLSPQRRLVFEMRQRQGMSYQEIAAELDISSKTVNRHLTDSFHTVRNFMRKNGEMVLFFLSILGISVFN</sequence>
<evidence type="ECO:0000313" key="8">
    <source>
        <dbReference type="Proteomes" id="UP000183200"/>
    </source>
</evidence>
<dbReference type="EMBL" id="FNGY01000011">
    <property type="protein sequence ID" value="SDO07330.1"/>
    <property type="molecule type" value="Genomic_DNA"/>
</dbReference>
<dbReference type="Gene3D" id="1.10.1740.10">
    <property type="match status" value="1"/>
</dbReference>
<dbReference type="PANTHER" id="PTHR43133:SF46">
    <property type="entry name" value="RNA POLYMERASE SIGMA-70 FACTOR ECF SUBFAMILY"/>
    <property type="match status" value="1"/>
</dbReference>
<dbReference type="InterPro" id="IPR014284">
    <property type="entry name" value="RNA_pol_sigma-70_dom"/>
</dbReference>